<dbReference type="EMBL" id="RSDZ01000031">
    <property type="protein sequence ID" value="RXG47765.1"/>
    <property type="molecule type" value="Genomic_DNA"/>
</dbReference>
<reference evidence="1 2" key="1">
    <citation type="submission" date="2018-12" db="EMBL/GenBank/DDBJ databases">
        <title>Genome of Verticillium dahliae isolate Getta Getta.</title>
        <authorList>
            <person name="Gardiner D.M."/>
        </authorList>
    </citation>
    <scope>NUCLEOTIDE SEQUENCE [LARGE SCALE GENOMIC DNA]</scope>
    <source>
        <strain evidence="1 2">Getta Getta</strain>
    </source>
</reference>
<comment type="caution">
    <text evidence="1">The sequence shown here is derived from an EMBL/GenBank/DDBJ whole genome shotgun (WGS) entry which is preliminary data.</text>
</comment>
<protein>
    <submittedName>
        <fullName evidence="1">Uncharacterized protein</fullName>
    </submittedName>
</protein>
<evidence type="ECO:0000313" key="2">
    <source>
        <dbReference type="Proteomes" id="UP000288725"/>
    </source>
</evidence>
<proteinExistence type="predicted"/>
<sequence>MLAVFSLVALLPLLAAAADGDDYAQNFTINNGQIYTPGLAILNAPQPGTPLGGENLHVSLDVTTNGEIPLPPYADDSPSGIFNITMFLSSYVTGRNFTISNGTATENNHTLGPIMLQEPGSTVKHVNWLFPRCLVGDGQPSGDDSDRGLYNISIRQNFRLNGEDHYTIFDVPVRLTNRIEERDDRPDCDALDNPLLSPEELDVNGANAVGIFAAPGGSTEIEVKPASEDGNGNDNDNDNGDFGELKPDARPGDGLGAAGALSWRSGASWLSVAAIGCALAM</sequence>
<dbReference type="AlphaFoldDB" id="A0A366NSZ9"/>
<name>A0A366NSZ9_VERDA</name>
<organism evidence="1 2">
    <name type="scientific">Verticillium dahliae</name>
    <name type="common">Verticillium wilt</name>
    <dbReference type="NCBI Taxonomy" id="27337"/>
    <lineage>
        <taxon>Eukaryota</taxon>
        <taxon>Fungi</taxon>
        <taxon>Dikarya</taxon>
        <taxon>Ascomycota</taxon>
        <taxon>Pezizomycotina</taxon>
        <taxon>Sordariomycetes</taxon>
        <taxon>Hypocreomycetidae</taxon>
        <taxon>Glomerellales</taxon>
        <taxon>Plectosphaerellaceae</taxon>
        <taxon>Verticillium</taxon>
    </lineage>
</organism>
<dbReference type="Proteomes" id="UP000288725">
    <property type="component" value="Unassembled WGS sequence"/>
</dbReference>
<evidence type="ECO:0000313" key="1">
    <source>
        <dbReference type="EMBL" id="RXG47765.1"/>
    </source>
</evidence>
<accession>A0A366NSZ9</accession>
<gene>
    <name evidence="1" type="ORF">VDGE_04155</name>
</gene>